<name>A0A7W9BMK0_9RHOB</name>
<accession>A0A7W9BMK0</accession>
<gene>
    <name evidence="1" type="ORF">FHS72_002852</name>
</gene>
<dbReference type="Proteomes" id="UP000535415">
    <property type="component" value="Unassembled WGS sequence"/>
</dbReference>
<dbReference type="GO" id="GO:0004519">
    <property type="term" value="F:endonuclease activity"/>
    <property type="evidence" value="ECO:0007669"/>
    <property type="project" value="InterPro"/>
</dbReference>
<sequence length="123" mass="14165">MSDHFTIKDQSLLWYEEILESHLAEAEQKVDELLADTTVDDNGCKVTDTKGPRRVRFNGKSDRAYRFVLAVRSNYAPSTDELVRHRCHNRLCVNPEHLLFGSRLDNWLDEVDRKANGPGSHLL</sequence>
<keyword evidence="2" id="KW-1185">Reference proteome</keyword>
<dbReference type="RefSeq" id="WP_183530215.1">
    <property type="nucleotide sequence ID" value="NZ_JACIJM010000008.1"/>
</dbReference>
<evidence type="ECO:0000313" key="2">
    <source>
        <dbReference type="Proteomes" id="UP000535415"/>
    </source>
</evidence>
<dbReference type="EMBL" id="JACIJM010000008">
    <property type="protein sequence ID" value="MBB5723215.1"/>
    <property type="molecule type" value="Genomic_DNA"/>
</dbReference>
<proteinExistence type="predicted"/>
<dbReference type="InterPro" id="IPR044930">
    <property type="entry name" value="Homing_endonuclease_His-Me"/>
</dbReference>
<organism evidence="1 2">
    <name type="scientific">Yoonia ponticola</name>
    <dbReference type="NCBI Taxonomy" id="1524255"/>
    <lineage>
        <taxon>Bacteria</taxon>
        <taxon>Pseudomonadati</taxon>
        <taxon>Pseudomonadota</taxon>
        <taxon>Alphaproteobacteria</taxon>
        <taxon>Rhodobacterales</taxon>
        <taxon>Paracoccaceae</taxon>
        <taxon>Yoonia</taxon>
    </lineage>
</organism>
<protein>
    <recommendedName>
        <fullName evidence="3">HNH nuclease domain-containing protein</fullName>
    </recommendedName>
</protein>
<dbReference type="InterPro" id="IPR044925">
    <property type="entry name" value="His-Me_finger_sf"/>
</dbReference>
<dbReference type="SUPFAM" id="SSF54060">
    <property type="entry name" value="His-Me finger endonucleases"/>
    <property type="match status" value="1"/>
</dbReference>
<dbReference type="AlphaFoldDB" id="A0A7W9BMK0"/>
<evidence type="ECO:0000313" key="1">
    <source>
        <dbReference type="EMBL" id="MBB5723215.1"/>
    </source>
</evidence>
<dbReference type="Gene3D" id="3.90.75.10">
    <property type="entry name" value="Homing Intron 3 (I-ppo) Encoded Endonuclease, Chain A"/>
    <property type="match status" value="1"/>
</dbReference>
<comment type="caution">
    <text evidence="1">The sequence shown here is derived from an EMBL/GenBank/DDBJ whole genome shotgun (WGS) entry which is preliminary data.</text>
</comment>
<reference evidence="1 2" key="1">
    <citation type="submission" date="2020-08" db="EMBL/GenBank/DDBJ databases">
        <title>Genomic Encyclopedia of Type Strains, Phase IV (KMG-IV): sequencing the most valuable type-strain genomes for metagenomic binning, comparative biology and taxonomic classification.</title>
        <authorList>
            <person name="Goeker M."/>
        </authorList>
    </citation>
    <scope>NUCLEOTIDE SEQUENCE [LARGE SCALE GENOMIC DNA]</scope>
    <source>
        <strain evidence="1 2">DSM 101064</strain>
    </source>
</reference>
<evidence type="ECO:0008006" key="3">
    <source>
        <dbReference type="Google" id="ProtNLM"/>
    </source>
</evidence>